<feature type="domain" description="4Fe-4S ferredoxin-type" evidence="2">
    <location>
        <begin position="164"/>
        <end position="193"/>
    </location>
</feature>
<dbReference type="RefSeq" id="WP_188118491.1">
    <property type="nucleotide sequence ID" value="NZ_FQZP01000045.1"/>
</dbReference>
<dbReference type="SUPFAM" id="SSF54862">
    <property type="entry name" value="4Fe-4S ferredoxins"/>
    <property type="match status" value="1"/>
</dbReference>
<evidence type="ECO:0000313" key="4">
    <source>
        <dbReference type="Proteomes" id="UP000324781"/>
    </source>
</evidence>
<dbReference type="EMBL" id="FQZP01000045">
    <property type="protein sequence ID" value="SHJ35474.1"/>
    <property type="molecule type" value="Genomic_DNA"/>
</dbReference>
<keyword evidence="1" id="KW-0411">Iron-sulfur</keyword>
<dbReference type="Proteomes" id="UP000324781">
    <property type="component" value="Unassembled WGS sequence"/>
</dbReference>
<keyword evidence="1" id="KW-0408">Iron</keyword>
<accession>A0A1M6IM11</accession>
<sequence length="297" mass="34388">MNETEELLTKNIDNLGGKVKTVSINILPFVREQLEKTDLNDGMLKDYFDFSLDPDIKSLVIIALPSPPCYIEIEWDFGILEADIPPVYIYRDQQLSMIKETVSNVFERYYLKSWPVVLPKKILAAMCGFGKYGRNNLLYIEGMGSCHRLTVFGTDMICTEELELAADLRMDRCSQCGVCINQCQTGAIDREKTQIAAERCLTFYNERKDAIPEWIHHDWHHSLIGCIRCQEKCPANKGLWNRKKVAEFSYDETRSLLKSTAFEDLDMALQNKLTELNLYRYFDVLSRNISLFIRANY</sequence>
<dbReference type="AlphaFoldDB" id="A0A1M6IM11"/>
<dbReference type="Gene3D" id="3.30.70.20">
    <property type="match status" value="1"/>
</dbReference>
<dbReference type="GO" id="GO:0008616">
    <property type="term" value="P:tRNA queuosine(34) biosynthetic process"/>
    <property type="evidence" value="ECO:0007669"/>
    <property type="project" value="InterPro"/>
</dbReference>
<organism evidence="3 4">
    <name type="scientific">Thermoclostridium caenicola</name>
    <dbReference type="NCBI Taxonomy" id="659425"/>
    <lineage>
        <taxon>Bacteria</taxon>
        <taxon>Bacillati</taxon>
        <taxon>Bacillota</taxon>
        <taxon>Clostridia</taxon>
        <taxon>Eubacteriales</taxon>
        <taxon>Oscillospiraceae</taxon>
        <taxon>Thermoclostridium</taxon>
    </lineage>
</organism>
<keyword evidence="1" id="KW-0004">4Fe-4S</keyword>
<dbReference type="GO" id="GO:0052693">
    <property type="term" value="F:epoxyqueuosine reductase activity"/>
    <property type="evidence" value="ECO:0007669"/>
    <property type="project" value="TreeGrafter"/>
</dbReference>
<dbReference type="PANTHER" id="PTHR30002">
    <property type="entry name" value="EPOXYQUEUOSINE REDUCTASE"/>
    <property type="match status" value="1"/>
</dbReference>
<dbReference type="GO" id="GO:0051539">
    <property type="term" value="F:4 iron, 4 sulfur cluster binding"/>
    <property type="evidence" value="ECO:0007669"/>
    <property type="project" value="UniProtKB-KW"/>
</dbReference>
<keyword evidence="1" id="KW-0479">Metal-binding</keyword>
<evidence type="ECO:0000256" key="1">
    <source>
        <dbReference type="ARBA" id="ARBA00022485"/>
    </source>
</evidence>
<evidence type="ECO:0000259" key="2">
    <source>
        <dbReference type="PROSITE" id="PS51379"/>
    </source>
</evidence>
<dbReference type="Pfam" id="PF13484">
    <property type="entry name" value="Fer4_16"/>
    <property type="match status" value="1"/>
</dbReference>
<name>A0A1M6IM11_9FIRM</name>
<keyword evidence="4" id="KW-1185">Reference proteome</keyword>
<evidence type="ECO:0000313" key="3">
    <source>
        <dbReference type="EMBL" id="SHJ35474.1"/>
    </source>
</evidence>
<gene>
    <name evidence="3" type="ORF">SAMN05444373_104510</name>
</gene>
<proteinExistence type="predicted"/>
<dbReference type="PROSITE" id="PS51379">
    <property type="entry name" value="4FE4S_FER_2"/>
    <property type="match status" value="1"/>
</dbReference>
<dbReference type="PANTHER" id="PTHR30002:SF4">
    <property type="entry name" value="EPOXYQUEUOSINE REDUCTASE"/>
    <property type="match status" value="1"/>
</dbReference>
<dbReference type="InterPro" id="IPR017896">
    <property type="entry name" value="4Fe4S_Fe-S-bd"/>
</dbReference>
<protein>
    <submittedName>
        <fullName evidence="3">Epoxyqueuosine reductase</fullName>
    </submittedName>
</protein>
<reference evidence="3 4" key="1">
    <citation type="submission" date="2016-11" db="EMBL/GenBank/DDBJ databases">
        <authorList>
            <person name="Varghese N."/>
            <person name="Submissions S."/>
        </authorList>
    </citation>
    <scope>NUCLEOTIDE SEQUENCE [LARGE SCALE GENOMIC DNA]</scope>
    <source>
        <strain evidence="3 4">DSM 19027</strain>
    </source>
</reference>
<dbReference type="InterPro" id="IPR004453">
    <property type="entry name" value="QueG"/>
</dbReference>